<comment type="caution">
    <text evidence="4">The sequence shown here is derived from an EMBL/GenBank/DDBJ whole genome shotgun (WGS) entry which is preliminary data.</text>
</comment>
<evidence type="ECO:0000259" key="3">
    <source>
        <dbReference type="Pfam" id="PF02397"/>
    </source>
</evidence>
<protein>
    <submittedName>
        <fullName evidence="4">Glycosyl transferase</fullName>
    </submittedName>
</protein>
<accession>A0A150Q9X4</accession>
<evidence type="ECO:0000313" key="5">
    <source>
        <dbReference type="Proteomes" id="UP000075604"/>
    </source>
</evidence>
<dbReference type="AlphaFoldDB" id="A0A150Q9X4"/>
<dbReference type="EMBL" id="JELX01000495">
    <property type="protein sequence ID" value="KYF64785.1"/>
    <property type="molecule type" value="Genomic_DNA"/>
</dbReference>
<gene>
    <name evidence="4" type="ORF">BE04_16140</name>
</gene>
<keyword evidence="2" id="KW-0812">Transmembrane</keyword>
<evidence type="ECO:0000256" key="2">
    <source>
        <dbReference type="SAM" id="Phobius"/>
    </source>
</evidence>
<reference evidence="4 5" key="1">
    <citation type="submission" date="2014-02" db="EMBL/GenBank/DDBJ databases">
        <title>The small core and large imbalanced accessory genome model reveals a collaborative survival strategy of Sorangium cellulosum strains in nature.</title>
        <authorList>
            <person name="Han K."/>
            <person name="Peng R."/>
            <person name="Blom J."/>
            <person name="Li Y.-Z."/>
        </authorList>
    </citation>
    <scope>NUCLEOTIDE SEQUENCE [LARGE SCALE GENOMIC DNA]</scope>
    <source>
        <strain evidence="4 5">So0157-18</strain>
    </source>
</reference>
<sequence>MTPGVRVAKRAIDIAGSLVGLTLTLPLYPIIGAAIYLESPGPIFYMQRRAGMLIGTEVRDGVSYPRFVEFHMRKFRSMRVDAEKMTGPVLAQQDDPRITRVGRFLRKTRLDEIPQFWSVLMGDMSIVGPRPERPELLVNLALAIPFFEERMRDIKPGITGLAQVSLGYTGRAPAESEVAAFEATLTNPFGLEEAEGAEADDMRMKLLFDLAYAASLEKLSTFLSMELSIILKT</sequence>
<dbReference type="PANTHER" id="PTHR30576">
    <property type="entry name" value="COLANIC BIOSYNTHESIS UDP-GLUCOSE LIPID CARRIER TRANSFERASE"/>
    <property type="match status" value="1"/>
</dbReference>
<name>A0A150Q9X4_SORCE</name>
<feature type="non-terminal residue" evidence="4">
    <location>
        <position position="233"/>
    </location>
</feature>
<keyword evidence="4" id="KW-0808">Transferase</keyword>
<comment type="similarity">
    <text evidence="1">Belongs to the bacterial sugar transferase family.</text>
</comment>
<feature type="domain" description="Bacterial sugar transferase" evidence="3">
    <location>
        <begin position="9"/>
        <end position="233"/>
    </location>
</feature>
<dbReference type="PANTHER" id="PTHR30576:SF0">
    <property type="entry name" value="UNDECAPRENYL-PHOSPHATE N-ACETYLGALACTOSAMINYL 1-PHOSPHATE TRANSFERASE-RELATED"/>
    <property type="match status" value="1"/>
</dbReference>
<proteinExistence type="inferred from homology"/>
<keyword evidence="2" id="KW-0472">Membrane</keyword>
<dbReference type="Pfam" id="PF02397">
    <property type="entry name" value="Bac_transf"/>
    <property type="match status" value="1"/>
</dbReference>
<dbReference type="GO" id="GO:0016780">
    <property type="term" value="F:phosphotransferase activity, for other substituted phosphate groups"/>
    <property type="evidence" value="ECO:0007669"/>
    <property type="project" value="TreeGrafter"/>
</dbReference>
<dbReference type="Proteomes" id="UP000075604">
    <property type="component" value="Unassembled WGS sequence"/>
</dbReference>
<dbReference type="InterPro" id="IPR003362">
    <property type="entry name" value="Bact_transf"/>
</dbReference>
<evidence type="ECO:0000256" key="1">
    <source>
        <dbReference type="ARBA" id="ARBA00006464"/>
    </source>
</evidence>
<evidence type="ECO:0000313" key="4">
    <source>
        <dbReference type="EMBL" id="KYF64785.1"/>
    </source>
</evidence>
<feature type="transmembrane region" description="Helical" evidence="2">
    <location>
        <begin position="12"/>
        <end position="37"/>
    </location>
</feature>
<organism evidence="4 5">
    <name type="scientific">Sorangium cellulosum</name>
    <name type="common">Polyangium cellulosum</name>
    <dbReference type="NCBI Taxonomy" id="56"/>
    <lineage>
        <taxon>Bacteria</taxon>
        <taxon>Pseudomonadati</taxon>
        <taxon>Myxococcota</taxon>
        <taxon>Polyangia</taxon>
        <taxon>Polyangiales</taxon>
        <taxon>Polyangiaceae</taxon>
        <taxon>Sorangium</taxon>
    </lineage>
</organism>
<keyword evidence="2" id="KW-1133">Transmembrane helix</keyword>